<evidence type="ECO:0000313" key="3">
    <source>
        <dbReference type="RefSeq" id="XP_009767419.1"/>
    </source>
</evidence>
<dbReference type="Pfam" id="PF13966">
    <property type="entry name" value="zf-RVT"/>
    <property type="match status" value="1"/>
</dbReference>
<organism evidence="2 3">
    <name type="scientific">Nicotiana sylvestris</name>
    <name type="common">Wood tobacco</name>
    <name type="synonym">South American tobacco</name>
    <dbReference type="NCBI Taxonomy" id="4096"/>
    <lineage>
        <taxon>Eukaryota</taxon>
        <taxon>Viridiplantae</taxon>
        <taxon>Streptophyta</taxon>
        <taxon>Embryophyta</taxon>
        <taxon>Tracheophyta</taxon>
        <taxon>Spermatophyta</taxon>
        <taxon>Magnoliopsida</taxon>
        <taxon>eudicotyledons</taxon>
        <taxon>Gunneridae</taxon>
        <taxon>Pentapetalae</taxon>
        <taxon>asterids</taxon>
        <taxon>lamiids</taxon>
        <taxon>Solanales</taxon>
        <taxon>Solanaceae</taxon>
        <taxon>Nicotianoideae</taxon>
        <taxon>Nicotianeae</taxon>
        <taxon>Nicotiana</taxon>
    </lineage>
</organism>
<dbReference type="PANTHER" id="PTHR33116">
    <property type="entry name" value="REVERSE TRANSCRIPTASE ZINC-BINDING DOMAIN-CONTAINING PROTEIN-RELATED-RELATED"/>
    <property type="match status" value="1"/>
</dbReference>
<dbReference type="AlphaFoldDB" id="A0A1U7VYF3"/>
<dbReference type="KEGG" id="nsy:104218587"/>
<gene>
    <name evidence="3" type="primary">LOC104218587</name>
</gene>
<proteinExistence type="predicted"/>
<evidence type="ECO:0000259" key="1">
    <source>
        <dbReference type="Pfam" id="PF13966"/>
    </source>
</evidence>
<dbReference type="RefSeq" id="XP_009767419.1">
    <property type="nucleotide sequence ID" value="XM_009769117.1"/>
</dbReference>
<name>A0A1U7VYF3_NICSY</name>
<dbReference type="eggNOG" id="KOG1075">
    <property type="taxonomic scope" value="Eukaryota"/>
</dbReference>
<accession>A0A1U7VYF3</accession>
<dbReference type="GeneID" id="104218587"/>
<protein>
    <submittedName>
        <fullName evidence="3">Uncharacterized protein LOC104218587</fullName>
    </submittedName>
</protein>
<dbReference type="InterPro" id="IPR026960">
    <property type="entry name" value="RVT-Znf"/>
</dbReference>
<dbReference type="Proteomes" id="UP000189701">
    <property type="component" value="Unplaced"/>
</dbReference>
<evidence type="ECO:0000313" key="2">
    <source>
        <dbReference type="Proteomes" id="UP000189701"/>
    </source>
</evidence>
<keyword evidence="2" id="KW-1185">Reference proteome</keyword>
<reference evidence="2" key="1">
    <citation type="journal article" date="2013" name="Genome Biol.">
        <title>Reference genomes and transcriptomes of Nicotiana sylvestris and Nicotiana tomentosiformis.</title>
        <authorList>
            <person name="Sierro N."/>
            <person name="Battey J.N."/>
            <person name="Ouadi S."/>
            <person name="Bovet L."/>
            <person name="Goepfert S."/>
            <person name="Bakaher N."/>
            <person name="Peitsch M.C."/>
            <person name="Ivanov N.V."/>
        </authorList>
    </citation>
    <scope>NUCLEOTIDE SEQUENCE [LARGE SCALE GENOMIC DNA]</scope>
</reference>
<dbReference type="PANTHER" id="PTHR33116:SF66">
    <property type="entry name" value="REVERSE TRANSCRIPTASE ZINC-BINDING DOMAIN-CONTAINING PROTEIN"/>
    <property type="match status" value="1"/>
</dbReference>
<reference evidence="3" key="2">
    <citation type="submission" date="2025-08" db="UniProtKB">
        <authorList>
            <consortium name="RefSeq"/>
        </authorList>
    </citation>
    <scope>IDENTIFICATION</scope>
    <source>
        <tissue evidence="3">Leaf</tissue>
    </source>
</reference>
<sequence>MYLALQESLCTKDRLRKWGMQVDPECPLCEHEMESHNHIFFTCSFSEDIWRRLLKWMNINREPKRWDEEIKWAIEQMKGNGAKIMVYRLGMTGAVYHIWMERNRRIFQKIKRSSDAITKQIVRDIHCIGDRHGTLRNSMQKLNYYP</sequence>
<feature type="domain" description="Reverse transcriptase zinc-binding" evidence="1">
    <location>
        <begin position="1"/>
        <end position="50"/>
    </location>
</feature>